<dbReference type="InterPro" id="IPR035992">
    <property type="entry name" value="Ricin_B-like_lectins"/>
</dbReference>
<keyword evidence="8" id="KW-0547">Nucleotide-binding</keyword>
<dbReference type="EMBL" id="CAJNYV010001358">
    <property type="protein sequence ID" value="CAF3416375.1"/>
    <property type="molecule type" value="Genomic_DNA"/>
</dbReference>
<dbReference type="InterPro" id="IPR017441">
    <property type="entry name" value="Protein_kinase_ATP_BS"/>
</dbReference>
<name>A0A821PFX1_9BILA</name>
<dbReference type="Gene3D" id="2.80.10.50">
    <property type="match status" value="1"/>
</dbReference>
<feature type="region of interest" description="Disordered" evidence="9">
    <location>
        <begin position="13"/>
        <end position="84"/>
    </location>
</feature>
<evidence type="ECO:0000256" key="3">
    <source>
        <dbReference type="ARBA" id="ARBA00022490"/>
    </source>
</evidence>
<dbReference type="AlphaFoldDB" id="A0A821PFX1"/>
<evidence type="ECO:0000256" key="7">
    <source>
        <dbReference type="ARBA" id="ARBA00023273"/>
    </source>
</evidence>
<dbReference type="PROSITE" id="PS50011">
    <property type="entry name" value="PROTEIN_KINASE_DOM"/>
    <property type="match status" value="1"/>
</dbReference>
<evidence type="ECO:0000256" key="9">
    <source>
        <dbReference type="SAM" id="MobiDB-lite"/>
    </source>
</evidence>
<comment type="caution">
    <text evidence="12">The sequence shown here is derived from an EMBL/GenBank/DDBJ whole genome shotgun (WGS) entry which is preliminary data.</text>
</comment>
<dbReference type="InterPro" id="IPR001245">
    <property type="entry name" value="Ser-Thr/Tyr_kinase_cat_dom"/>
</dbReference>
<dbReference type="Proteomes" id="UP000663865">
    <property type="component" value="Unassembled WGS sequence"/>
</dbReference>
<feature type="compositionally biased region" description="Polar residues" evidence="9">
    <location>
        <begin position="66"/>
        <end position="75"/>
    </location>
</feature>
<dbReference type="Proteomes" id="UP000663838">
    <property type="component" value="Unassembled WGS sequence"/>
</dbReference>
<dbReference type="EMBL" id="CAJOBS010002280">
    <property type="protein sequence ID" value="CAF4804202.1"/>
    <property type="molecule type" value="Genomic_DNA"/>
</dbReference>
<feature type="compositionally biased region" description="Low complexity" evidence="9">
    <location>
        <begin position="47"/>
        <end position="63"/>
    </location>
</feature>
<dbReference type="InterPro" id="IPR000719">
    <property type="entry name" value="Prot_kinase_dom"/>
</dbReference>
<dbReference type="GO" id="GO:0003779">
    <property type="term" value="F:actin binding"/>
    <property type="evidence" value="ECO:0007669"/>
    <property type="project" value="UniProtKB-KW"/>
</dbReference>
<dbReference type="CDD" id="cd00161">
    <property type="entry name" value="beta-trefoil_Ricin-like"/>
    <property type="match status" value="1"/>
</dbReference>
<dbReference type="SUPFAM" id="SSF56112">
    <property type="entry name" value="Protein kinase-like (PK-like)"/>
    <property type="match status" value="1"/>
</dbReference>
<evidence type="ECO:0000313" key="13">
    <source>
        <dbReference type="Proteomes" id="UP000663838"/>
    </source>
</evidence>
<reference evidence="12" key="1">
    <citation type="submission" date="2021-02" db="EMBL/GenBank/DDBJ databases">
        <authorList>
            <person name="Nowell W R."/>
        </authorList>
    </citation>
    <scope>NUCLEOTIDE SEQUENCE</scope>
</reference>
<keyword evidence="3" id="KW-0963">Cytoplasm</keyword>
<sequence>MSSVLMPHLLLHHHRHHHPPPPPPPPPSLTIPLIEPVPPIPPRTHSRPSSRQQLQPQSQTVLSASIRKTNNTSSFRPDDLPSPDREWQLLENIGDGTYGEVFRARNIRNPDFNAAVKIMHPTDEILEEIEQEYRVLLELSNHENLCRFYGAYLKRYHIRSLMYGFVLDIYNNSTQPLNYIFTWSMKNGTNGDRSTQLWHFIRDNTIENGATGNVLDTYTEIHGVNMVAWLRYGQPSQLWTVTGTSIYCPGSVKTLEIAGRNMTTDATVIVFLLNGNVN</sequence>
<feature type="binding site" evidence="8">
    <location>
        <position position="117"/>
    </location>
    <ligand>
        <name>ATP</name>
        <dbReference type="ChEBI" id="CHEBI:30616"/>
    </ligand>
</feature>
<dbReference type="GO" id="GO:0030832">
    <property type="term" value="P:regulation of actin filament length"/>
    <property type="evidence" value="ECO:0007669"/>
    <property type="project" value="TreeGrafter"/>
</dbReference>
<organism evidence="12 13">
    <name type="scientific">Rotaria socialis</name>
    <dbReference type="NCBI Taxonomy" id="392032"/>
    <lineage>
        <taxon>Eukaryota</taxon>
        <taxon>Metazoa</taxon>
        <taxon>Spiralia</taxon>
        <taxon>Gnathifera</taxon>
        <taxon>Rotifera</taxon>
        <taxon>Eurotatoria</taxon>
        <taxon>Bdelloidea</taxon>
        <taxon>Philodinida</taxon>
        <taxon>Philodinidae</taxon>
        <taxon>Rotaria</taxon>
    </lineage>
</organism>
<proteinExistence type="predicted"/>
<dbReference type="GO" id="GO:0005524">
    <property type="term" value="F:ATP binding"/>
    <property type="evidence" value="ECO:0007669"/>
    <property type="project" value="UniProtKB-UniRule"/>
</dbReference>
<dbReference type="Pfam" id="PF07714">
    <property type="entry name" value="PK_Tyr_Ser-Thr"/>
    <property type="match status" value="1"/>
</dbReference>
<keyword evidence="7" id="KW-0966">Cell projection</keyword>
<keyword evidence="8" id="KW-0067">ATP-binding</keyword>
<evidence type="ECO:0000256" key="6">
    <source>
        <dbReference type="ARBA" id="ARBA00023212"/>
    </source>
</evidence>
<comment type="subcellular location">
    <subcellularLocation>
        <location evidence="2">Cell projection</location>
    </subcellularLocation>
    <subcellularLocation>
        <location evidence="1">Cytoplasm</location>
        <location evidence="1">Cytoskeleton</location>
    </subcellularLocation>
</comment>
<keyword evidence="6" id="KW-0206">Cytoskeleton</keyword>
<feature type="domain" description="Protein kinase" evidence="10">
    <location>
        <begin position="87"/>
        <end position="278"/>
    </location>
</feature>
<keyword evidence="5" id="KW-0009">Actin-binding</keyword>
<dbReference type="PROSITE" id="PS00107">
    <property type="entry name" value="PROTEIN_KINASE_ATP"/>
    <property type="match status" value="1"/>
</dbReference>
<evidence type="ECO:0000256" key="4">
    <source>
        <dbReference type="ARBA" id="ARBA00022737"/>
    </source>
</evidence>
<dbReference type="PANTHER" id="PTHR46256:SF3">
    <property type="entry name" value="MYOSIN MOTOR DOMAIN-CONTAINING PROTEIN"/>
    <property type="match status" value="1"/>
</dbReference>
<feature type="compositionally biased region" description="Pro residues" evidence="9">
    <location>
        <begin position="20"/>
        <end position="42"/>
    </location>
</feature>
<evidence type="ECO:0000259" key="10">
    <source>
        <dbReference type="PROSITE" id="PS50011"/>
    </source>
</evidence>
<dbReference type="InterPro" id="IPR011009">
    <property type="entry name" value="Kinase-like_dom_sf"/>
</dbReference>
<accession>A0A821PFX1</accession>
<dbReference type="GO" id="GO:0004674">
    <property type="term" value="F:protein serine/threonine kinase activity"/>
    <property type="evidence" value="ECO:0007669"/>
    <property type="project" value="TreeGrafter"/>
</dbReference>
<protein>
    <recommendedName>
        <fullName evidence="10">Protein kinase domain-containing protein</fullName>
    </recommendedName>
</protein>
<evidence type="ECO:0000256" key="8">
    <source>
        <dbReference type="PROSITE-ProRule" id="PRU10141"/>
    </source>
</evidence>
<dbReference type="Gene3D" id="3.30.200.20">
    <property type="entry name" value="Phosphorylase Kinase, domain 1"/>
    <property type="match status" value="1"/>
</dbReference>
<keyword evidence="4" id="KW-0677">Repeat</keyword>
<dbReference type="GO" id="GO:0000146">
    <property type="term" value="F:microfilament motor activity"/>
    <property type="evidence" value="ECO:0007669"/>
    <property type="project" value="TreeGrafter"/>
</dbReference>
<dbReference type="PANTHER" id="PTHR46256">
    <property type="entry name" value="AGAP011099-PA"/>
    <property type="match status" value="1"/>
</dbReference>
<evidence type="ECO:0000256" key="2">
    <source>
        <dbReference type="ARBA" id="ARBA00004316"/>
    </source>
</evidence>
<dbReference type="InterPro" id="IPR052409">
    <property type="entry name" value="Myosin-III_kinase_activity"/>
</dbReference>
<dbReference type="GO" id="GO:0042995">
    <property type="term" value="C:cell projection"/>
    <property type="evidence" value="ECO:0007669"/>
    <property type="project" value="UniProtKB-SubCell"/>
</dbReference>
<evidence type="ECO:0000256" key="1">
    <source>
        <dbReference type="ARBA" id="ARBA00004245"/>
    </source>
</evidence>
<dbReference type="SUPFAM" id="SSF50370">
    <property type="entry name" value="Ricin B-like lectins"/>
    <property type="match status" value="1"/>
</dbReference>
<evidence type="ECO:0000313" key="12">
    <source>
        <dbReference type="EMBL" id="CAF4804202.1"/>
    </source>
</evidence>
<evidence type="ECO:0000256" key="5">
    <source>
        <dbReference type="ARBA" id="ARBA00023203"/>
    </source>
</evidence>
<evidence type="ECO:0000313" key="11">
    <source>
        <dbReference type="EMBL" id="CAF3416375.1"/>
    </source>
</evidence>
<dbReference type="GO" id="GO:0005856">
    <property type="term" value="C:cytoskeleton"/>
    <property type="evidence" value="ECO:0007669"/>
    <property type="project" value="UniProtKB-SubCell"/>
</dbReference>
<gene>
    <name evidence="11" type="ORF">KIK155_LOCUS9512</name>
    <name evidence="12" type="ORF">TOA249_LOCUS23559</name>
</gene>